<dbReference type="Proteomes" id="UP001500943">
    <property type="component" value="Unassembled WGS sequence"/>
</dbReference>
<protein>
    <submittedName>
        <fullName evidence="1">Uncharacterized protein</fullName>
    </submittedName>
</protein>
<proteinExistence type="predicted"/>
<organism evidence="1 2">
    <name type="scientific">Rhodoglobus aureus</name>
    <dbReference type="NCBI Taxonomy" id="191497"/>
    <lineage>
        <taxon>Bacteria</taxon>
        <taxon>Bacillati</taxon>
        <taxon>Actinomycetota</taxon>
        <taxon>Actinomycetes</taxon>
        <taxon>Micrococcales</taxon>
        <taxon>Microbacteriaceae</taxon>
        <taxon>Rhodoglobus</taxon>
    </lineage>
</organism>
<reference evidence="2" key="1">
    <citation type="journal article" date="2019" name="Int. J. Syst. Evol. Microbiol.">
        <title>The Global Catalogue of Microorganisms (GCM) 10K type strain sequencing project: providing services to taxonomists for standard genome sequencing and annotation.</title>
        <authorList>
            <consortium name="The Broad Institute Genomics Platform"/>
            <consortium name="The Broad Institute Genome Sequencing Center for Infectious Disease"/>
            <person name="Wu L."/>
            <person name="Ma J."/>
        </authorList>
    </citation>
    <scope>NUCLEOTIDE SEQUENCE [LARGE SCALE GENOMIC DNA]</scope>
    <source>
        <strain evidence="2">JCM 12762</strain>
    </source>
</reference>
<name>A0ABP4G7Q3_9MICO</name>
<evidence type="ECO:0000313" key="2">
    <source>
        <dbReference type="Proteomes" id="UP001500943"/>
    </source>
</evidence>
<evidence type="ECO:0000313" key="1">
    <source>
        <dbReference type="EMBL" id="GAA1216063.1"/>
    </source>
</evidence>
<sequence>MRLTIAITATRREKSKVRSPIVRRGCRSGGSTKLILPILGDNADKRIGNRVRAKEC</sequence>
<accession>A0ABP4G7Q3</accession>
<dbReference type="EMBL" id="BAAAKW010000027">
    <property type="protein sequence ID" value="GAA1216063.1"/>
    <property type="molecule type" value="Genomic_DNA"/>
</dbReference>
<keyword evidence="2" id="KW-1185">Reference proteome</keyword>
<comment type="caution">
    <text evidence="1">The sequence shown here is derived from an EMBL/GenBank/DDBJ whole genome shotgun (WGS) entry which is preliminary data.</text>
</comment>
<gene>
    <name evidence="1" type="ORF">GCM10009655_14210</name>
</gene>